<evidence type="ECO:0000313" key="10">
    <source>
        <dbReference type="Proteomes" id="UP001515480"/>
    </source>
</evidence>
<keyword evidence="6 8" id="KW-0472">Membrane</keyword>
<comment type="caution">
    <text evidence="9">The sequence shown here is derived from an EMBL/GenBank/DDBJ whole genome shotgun (WGS) entry which is preliminary data.</text>
</comment>
<evidence type="ECO:0008006" key="11">
    <source>
        <dbReference type="Google" id="ProtNLM"/>
    </source>
</evidence>
<feature type="transmembrane region" description="Helical" evidence="8">
    <location>
        <begin position="59"/>
        <end position="83"/>
    </location>
</feature>
<gene>
    <name evidence="9" type="ORF">AB1Y20_020875</name>
</gene>
<dbReference type="GO" id="GO:0016020">
    <property type="term" value="C:membrane"/>
    <property type="evidence" value="ECO:0007669"/>
    <property type="project" value="UniProtKB-SubCell"/>
</dbReference>
<evidence type="ECO:0000313" key="9">
    <source>
        <dbReference type="EMBL" id="KAL1526054.1"/>
    </source>
</evidence>
<keyword evidence="5 8" id="KW-1133">Transmembrane helix</keyword>
<proteinExistence type="predicted"/>
<keyword evidence="4 8" id="KW-0812">Transmembrane</keyword>
<keyword evidence="2" id="KW-0328">Glycosyltransferase</keyword>
<dbReference type="PANTHER" id="PTHR43867:SF2">
    <property type="entry name" value="CELLULOSE SYNTHASE CATALYTIC SUBUNIT A [UDP-FORMING]"/>
    <property type="match status" value="1"/>
</dbReference>
<evidence type="ECO:0000256" key="6">
    <source>
        <dbReference type="ARBA" id="ARBA00023136"/>
    </source>
</evidence>
<evidence type="ECO:0000256" key="7">
    <source>
        <dbReference type="SAM" id="MobiDB-lite"/>
    </source>
</evidence>
<dbReference type="GO" id="GO:0016757">
    <property type="term" value="F:glycosyltransferase activity"/>
    <property type="evidence" value="ECO:0007669"/>
    <property type="project" value="UniProtKB-KW"/>
</dbReference>
<keyword evidence="3" id="KW-0808">Transferase</keyword>
<evidence type="ECO:0000256" key="8">
    <source>
        <dbReference type="SAM" id="Phobius"/>
    </source>
</evidence>
<dbReference type="Gene3D" id="3.90.550.10">
    <property type="entry name" value="Spore Coat Polysaccharide Biosynthesis Protein SpsA, Chain A"/>
    <property type="match status" value="1"/>
</dbReference>
<dbReference type="AlphaFoldDB" id="A0AB34JWH2"/>
<feature type="transmembrane region" description="Helical" evidence="8">
    <location>
        <begin position="364"/>
        <end position="385"/>
    </location>
</feature>
<evidence type="ECO:0000256" key="5">
    <source>
        <dbReference type="ARBA" id="ARBA00022989"/>
    </source>
</evidence>
<evidence type="ECO:0000256" key="2">
    <source>
        <dbReference type="ARBA" id="ARBA00022676"/>
    </source>
</evidence>
<evidence type="ECO:0000256" key="3">
    <source>
        <dbReference type="ARBA" id="ARBA00022679"/>
    </source>
</evidence>
<keyword evidence="10" id="KW-1185">Reference proteome</keyword>
<organism evidence="9 10">
    <name type="scientific">Prymnesium parvum</name>
    <name type="common">Toxic golden alga</name>
    <dbReference type="NCBI Taxonomy" id="97485"/>
    <lineage>
        <taxon>Eukaryota</taxon>
        <taxon>Haptista</taxon>
        <taxon>Haptophyta</taxon>
        <taxon>Prymnesiophyceae</taxon>
        <taxon>Prymnesiales</taxon>
        <taxon>Prymnesiaceae</taxon>
        <taxon>Prymnesium</taxon>
    </lineage>
</organism>
<feature type="compositionally biased region" description="Low complexity" evidence="7">
    <location>
        <begin position="518"/>
        <end position="535"/>
    </location>
</feature>
<dbReference type="SUPFAM" id="SSF53448">
    <property type="entry name" value="Nucleotide-diphospho-sugar transferases"/>
    <property type="match status" value="1"/>
</dbReference>
<reference evidence="9 10" key="1">
    <citation type="journal article" date="2024" name="Science">
        <title>Giant polyketide synthase enzymes in the biosynthesis of giant marine polyether toxins.</title>
        <authorList>
            <person name="Fallon T.R."/>
            <person name="Shende V.V."/>
            <person name="Wierzbicki I.H."/>
            <person name="Pendleton A.L."/>
            <person name="Watervoot N.F."/>
            <person name="Auber R.P."/>
            <person name="Gonzalez D.J."/>
            <person name="Wisecaver J.H."/>
            <person name="Moore B.S."/>
        </authorList>
    </citation>
    <scope>NUCLEOTIDE SEQUENCE [LARGE SCALE GENOMIC DNA]</scope>
    <source>
        <strain evidence="9 10">12B1</strain>
    </source>
</reference>
<dbReference type="EMBL" id="JBGBPQ010000004">
    <property type="protein sequence ID" value="KAL1526054.1"/>
    <property type="molecule type" value="Genomic_DNA"/>
</dbReference>
<dbReference type="Pfam" id="PF13641">
    <property type="entry name" value="Glyco_tranf_2_3"/>
    <property type="match status" value="1"/>
</dbReference>
<evidence type="ECO:0000256" key="4">
    <source>
        <dbReference type="ARBA" id="ARBA00022692"/>
    </source>
</evidence>
<dbReference type="Proteomes" id="UP001515480">
    <property type="component" value="Unassembled WGS sequence"/>
</dbReference>
<feature type="transmembrane region" description="Helical" evidence="8">
    <location>
        <begin position="12"/>
        <end position="33"/>
    </location>
</feature>
<comment type="subcellular location">
    <subcellularLocation>
        <location evidence="1">Membrane</location>
        <topology evidence="1">Multi-pass membrane protein</topology>
    </subcellularLocation>
</comment>
<name>A0AB34JWH2_PRYPA</name>
<dbReference type="InterPro" id="IPR050321">
    <property type="entry name" value="Glycosyltr_2/OpgH_subfam"/>
</dbReference>
<accession>A0AB34JWH2</accession>
<dbReference type="PANTHER" id="PTHR43867">
    <property type="entry name" value="CELLULOSE SYNTHASE CATALYTIC SUBUNIT A [UDP-FORMING]"/>
    <property type="match status" value="1"/>
</dbReference>
<protein>
    <recommendedName>
        <fullName evidence="11">Ceramide glucosyltransferase</fullName>
    </recommendedName>
</protein>
<dbReference type="CDD" id="cd06423">
    <property type="entry name" value="CESA_like"/>
    <property type="match status" value="1"/>
</dbReference>
<feature type="region of interest" description="Disordered" evidence="7">
    <location>
        <begin position="502"/>
        <end position="583"/>
    </location>
</feature>
<sequence length="583" mass="65363">MDGEGETVVVTAAGWLCFASLLSVDVAFIVGFLEYSGAINLWDAAHRSYGDEEMTALQWLYFGVMCVCNTVVSLIIFSLAGAFGKRLLNKRKLAAAMSQDHERRLSNTTGVTVLLPCYLPNEQVILRDTMTHILEKIEYPQPFELVLCYNTPKPLAIEDELAQMDGKVFDNGRILRVLRVEGSRSKAENLNAALDLVGTENVVIYDADHHADPKSLMIAAQYMKLHNCHCVQGSTYIRYKPTLLSRMIDAEFFVIFFCFFPAIQFLTRVGIFGGSNALWKTDVLRKYQFRTNVATEDVDLSTRVILGNIKIRFCPEARSGELPPASFRALWRQRLRWEIGWDQVSMQHFKNIYRAKDLKLRKKLALYYWLPWRWLMLTTSAINAFVTPLVTTIVPPETFGFPLRIMMDVSVITFVVVTSFVVCNAVVIAKPREWFYIVVFQLLGMFYLLWNATIVTTSLFRIATGLAGGHGFVPTERDATGTKTHAAEGGIAMEVSSVAEVSADSAGTSSEPQEGRSRTSTTEGRSRATTTTARAVPDPRKRAESAFGWQFAAPEDLESVELRAPPQPRLTTDKSPQNKVEPV</sequence>
<feature type="transmembrane region" description="Helical" evidence="8">
    <location>
        <begin position="434"/>
        <end position="450"/>
    </location>
</feature>
<feature type="transmembrane region" description="Helical" evidence="8">
    <location>
        <begin position="405"/>
        <end position="427"/>
    </location>
</feature>
<dbReference type="InterPro" id="IPR029044">
    <property type="entry name" value="Nucleotide-diphossugar_trans"/>
</dbReference>
<evidence type="ECO:0000256" key="1">
    <source>
        <dbReference type="ARBA" id="ARBA00004141"/>
    </source>
</evidence>
<feature type="compositionally biased region" description="Polar residues" evidence="7">
    <location>
        <begin position="569"/>
        <end position="583"/>
    </location>
</feature>